<sequence>DLEGSDNDYPSLAFIVSRIEEISKKKSEKWSILRDLQVGNSEEPEPELDSESGTKFENGVSNDLSEKSSPPPKFEPLEVSLSFKDEKGKMNALLSPVISNHERNDFRPFSSYTRNEQTISSSNTIWYKTIRLVPTSWANIQETKAYVQRDALLRIHLRTTTHWAEWNVRERNDGE</sequence>
<keyword evidence="2" id="KW-1185">Reference proteome</keyword>
<organism evidence="1 2">
    <name type="scientific">Acaulospora colombiana</name>
    <dbReference type="NCBI Taxonomy" id="27376"/>
    <lineage>
        <taxon>Eukaryota</taxon>
        <taxon>Fungi</taxon>
        <taxon>Fungi incertae sedis</taxon>
        <taxon>Mucoromycota</taxon>
        <taxon>Glomeromycotina</taxon>
        <taxon>Glomeromycetes</taxon>
        <taxon>Diversisporales</taxon>
        <taxon>Acaulosporaceae</taxon>
        <taxon>Acaulospora</taxon>
    </lineage>
</organism>
<protein>
    <submittedName>
        <fullName evidence="1">15101_t:CDS:1</fullName>
    </submittedName>
</protein>
<dbReference type="EMBL" id="CAJVPT010005971">
    <property type="protein sequence ID" value="CAG8526171.1"/>
    <property type="molecule type" value="Genomic_DNA"/>
</dbReference>
<evidence type="ECO:0000313" key="1">
    <source>
        <dbReference type="EMBL" id="CAG8526171.1"/>
    </source>
</evidence>
<comment type="caution">
    <text evidence="1">The sequence shown here is derived from an EMBL/GenBank/DDBJ whole genome shotgun (WGS) entry which is preliminary data.</text>
</comment>
<evidence type="ECO:0000313" key="2">
    <source>
        <dbReference type="Proteomes" id="UP000789525"/>
    </source>
</evidence>
<proteinExistence type="predicted"/>
<reference evidence="1" key="1">
    <citation type="submission" date="2021-06" db="EMBL/GenBank/DDBJ databases">
        <authorList>
            <person name="Kallberg Y."/>
            <person name="Tangrot J."/>
            <person name="Rosling A."/>
        </authorList>
    </citation>
    <scope>NUCLEOTIDE SEQUENCE</scope>
    <source>
        <strain evidence="1">CL356</strain>
    </source>
</reference>
<feature type="non-terminal residue" evidence="1">
    <location>
        <position position="1"/>
    </location>
</feature>
<accession>A0ACA9LIT3</accession>
<dbReference type="Proteomes" id="UP000789525">
    <property type="component" value="Unassembled WGS sequence"/>
</dbReference>
<name>A0ACA9LIT3_9GLOM</name>
<gene>
    <name evidence="1" type="ORF">ACOLOM_LOCUS3874</name>
</gene>